<evidence type="ECO:0000313" key="2">
    <source>
        <dbReference type="EMBL" id="MFC3675899.1"/>
    </source>
</evidence>
<gene>
    <name evidence="2" type="ORF">ACFOOQ_10120</name>
</gene>
<feature type="region of interest" description="Disordered" evidence="1">
    <location>
        <begin position="159"/>
        <end position="180"/>
    </location>
</feature>
<comment type="caution">
    <text evidence="2">The sequence shown here is derived from an EMBL/GenBank/DDBJ whole genome shotgun (WGS) entry which is preliminary data.</text>
</comment>
<reference evidence="3" key="1">
    <citation type="journal article" date="2019" name="Int. J. Syst. Evol. Microbiol.">
        <title>The Global Catalogue of Microorganisms (GCM) 10K type strain sequencing project: providing services to taxonomists for standard genome sequencing and annotation.</title>
        <authorList>
            <consortium name="The Broad Institute Genomics Platform"/>
            <consortium name="The Broad Institute Genome Sequencing Center for Infectious Disease"/>
            <person name="Wu L."/>
            <person name="Ma J."/>
        </authorList>
    </citation>
    <scope>NUCLEOTIDE SEQUENCE [LARGE SCALE GENOMIC DNA]</scope>
    <source>
        <strain evidence="3">KCTC 42182</strain>
    </source>
</reference>
<evidence type="ECO:0000313" key="3">
    <source>
        <dbReference type="Proteomes" id="UP001595711"/>
    </source>
</evidence>
<proteinExistence type="predicted"/>
<name>A0ABV7VEH1_9PROT</name>
<sequence length="198" mass="21932">MDQTLRQRLIDMVEEARRMRNALAADGSLFVGYNDTMRATHNAHARSLADIVDSQGWPDTATAGADGAAAAWIIAQHAIGLPRFMRACLEMIEEAAAQGRVPRWQAALLTDRVRWLEGRPQVYGTQFDWNAAGELVPLPIEDEANVDSRRALADLTTMAEGTKQRREEARQSGETAPGDWAARQADFEAWAKAIGWRS</sequence>
<dbReference type="EMBL" id="JBHRYJ010000002">
    <property type="protein sequence ID" value="MFC3675899.1"/>
    <property type="molecule type" value="Genomic_DNA"/>
</dbReference>
<protein>
    <submittedName>
        <fullName evidence="2">DUF6624 domain-containing protein</fullName>
    </submittedName>
</protein>
<dbReference type="Proteomes" id="UP001595711">
    <property type="component" value="Unassembled WGS sequence"/>
</dbReference>
<dbReference type="RefSeq" id="WP_379725495.1">
    <property type="nucleotide sequence ID" value="NZ_JBHRYJ010000002.1"/>
</dbReference>
<feature type="compositionally biased region" description="Basic and acidic residues" evidence="1">
    <location>
        <begin position="162"/>
        <end position="171"/>
    </location>
</feature>
<accession>A0ABV7VEH1</accession>
<dbReference type="InterPro" id="IPR046732">
    <property type="entry name" value="DUF6624"/>
</dbReference>
<organism evidence="2 3">
    <name type="scientific">Ferrovibrio xuzhouensis</name>
    <dbReference type="NCBI Taxonomy" id="1576914"/>
    <lineage>
        <taxon>Bacteria</taxon>
        <taxon>Pseudomonadati</taxon>
        <taxon>Pseudomonadota</taxon>
        <taxon>Alphaproteobacteria</taxon>
        <taxon>Rhodospirillales</taxon>
        <taxon>Rhodospirillaceae</taxon>
        <taxon>Ferrovibrio</taxon>
    </lineage>
</organism>
<keyword evidence="3" id="KW-1185">Reference proteome</keyword>
<evidence type="ECO:0000256" key="1">
    <source>
        <dbReference type="SAM" id="MobiDB-lite"/>
    </source>
</evidence>
<dbReference type="Pfam" id="PF20329">
    <property type="entry name" value="DUF6624"/>
    <property type="match status" value="1"/>
</dbReference>